<comment type="subcellular location">
    <subcellularLocation>
        <location evidence="4">Cytoplasm</location>
    </subcellularLocation>
</comment>
<organism evidence="5 6">
    <name type="scientific">Methylobacterium marchantiae</name>
    <dbReference type="NCBI Taxonomy" id="600331"/>
    <lineage>
        <taxon>Bacteria</taxon>
        <taxon>Pseudomonadati</taxon>
        <taxon>Pseudomonadota</taxon>
        <taxon>Alphaproteobacteria</taxon>
        <taxon>Hyphomicrobiales</taxon>
        <taxon>Methylobacteriaceae</taxon>
        <taxon>Methylobacterium</taxon>
    </lineage>
</organism>
<dbReference type="PANTHER" id="PTHR11986:SF113">
    <property type="entry name" value="SUCCINYLORNITHINE TRANSAMINASE"/>
    <property type="match status" value="1"/>
</dbReference>
<dbReference type="CDD" id="cd00610">
    <property type="entry name" value="OAT_like"/>
    <property type="match status" value="1"/>
</dbReference>
<dbReference type="PROSITE" id="PS00600">
    <property type="entry name" value="AA_TRANSFER_CLASS_3"/>
    <property type="match status" value="1"/>
</dbReference>
<keyword evidence="2 4" id="KW-0808">Transferase</keyword>
<proteinExistence type="inferred from homology"/>
<protein>
    <recommendedName>
        <fullName evidence="4">Acetylornithine aminotransferase</fullName>
        <shortName evidence="4">ACOAT</shortName>
        <ecNumber evidence="4">2.6.1.11</ecNumber>
    </recommendedName>
</protein>
<evidence type="ECO:0000313" key="5">
    <source>
        <dbReference type="EMBL" id="MFD1302642.1"/>
    </source>
</evidence>
<comment type="miscellaneous">
    <text evidence="4">May also have succinyldiaminopimelate aminotransferase activity, thus carrying out the corresponding step in lysine biosynthesis.</text>
</comment>
<evidence type="ECO:0000256" key="3">
    <source>
        <dbReference type="ARBA" id="ARBA00022898"/>
    </source>
</evidence>
<sequence length="397" mass="42026">MTSALLPTYARAPIAFERGEGAWLVARDGRRYLDFGAGIAVNALGHAHPHLVEALTSQAQKLWHTSNLFEIPEGERLGQRLVDATFADVAFFANSGAEANEAAIKMARKYHAAGGHPERFRIVTFEGAFHGRTLATIAAGGQQKYIDGFGPKVDGFDQVPFGDREALLAAIGPETAALMIEPIQGEGGIRTVPPEMLRDLRALCDEHGLLLVMDEVQTGVGRTGRLFAHEWSGVTPDIMSAAKGIGGGFPLGVCLATAEAARGMTAGSHGTTFGGNPLAMAVGNAVLDVVLADGFLDHVLRMGLLLKQQLASVMDRHPGIISEIRGTALILGLKLDVLNTTFTAAARDEHLLVIPAGDNVVRLLPPLIITESDVAEAVKRIDATAGRLEAQMRGAAE</sequence>
<keyword evidence="4" id="KW-0055">Arginine biosynthesis</keyword>
<dbReference type="PIRSF" id="PIRSF000521">
    <property type="entry name" value="Transaminase_4ab_Lys_Orn"/>
    <property type="match status" value="1"/>
</dbReference>
<feature type="binding site" evidence="4">
    <location>
        <begin position="96"/>
        <end position="97"/>
    </location>
    <ligand>
        <name>pyridoxal 5'-phosphate</name>
        <dbReference type="ChEBI" id="CHEBI:597326"/>
    </ligand>
</feature>
<accession>A0ABW3WZ90</accession>
<dbReference type="Gene3D" id="3.40.640.10">
    <property type="entry name" value="Type I PLP-dependent aspartate aminotransferase-like (Major domain)"/>
    <property type="match status" value="1"/>
</dbReference>
<keyword evidence="6" id="KW-1185">Reference proteome</keyword>
<dbReference type="InterPro" id="IPR050103">
    <property type="entry name" value="Class-III_PLP-dep_AT"/>
</dbReference>
<name>A0ABW3WZ90_9HYPH</name>
<feature type="binding site" evidence="4">
    <location>
        <position position="272"/>
    </location>
    <ligand>
        <name>pyridoxal 5'-phosphate</name>
        <dbReference type="ChEBI" id="CHEBI:597326"/>
    </ligand>
</feature>
<dbReference type="InterPro" id="IPR005814">
    <property type="entry name" value="Aminotrans_3"/>
</dbReference>
<evidence type="ECO:0000256" key="4">
    <source>
        <dbReference type="HAMAP-Rule" id="MF_01107"/>
    </source>
</evidence>
<reference evidence="6" key="1">
    <citation type="journal article" date="2019" name="Int. J. Syst. Evol. Microbiol.">
        <title>The Global Catalogue of Microorganisms (GCM) 10K type strain sequencing project: providing services to taxonomists for standard genome sequencing and annotation.</title>
        <authorList>
            <consortium name="The Broad Institute Genomics Platform"/>
            <consortium name="The Broad Institute Genome Sequencing Center for Infectious Disease"/>
            <person name="Wu L."/>
            <person name="Ma J."/>
        </authorList>
    </citation>
    <scope>NUCLEOTIDE SEQUENCE [LARGE SCALE GENOMIC DNA]</scope>
    <source>
        <strain evidence="6">CCUG 56108</strain>
    </source>
</reference>
<dbReference type="InterPro" id="IPR015422">
    <property type="entry name" value="PyrdxlP-dep_Trfase_small"/>
</dbReference>
<keyword evidence="1 4" id="KW-0032">Aminotransferase</keyword>
<dbReference type="InterPro" id="IPR004636">
    <property type="entry name" value="AcOrn/SuccOrn_fam"/>
</dbReference>
<feature type="modified residue" description="N6-(pyridoxal phosphate)lysine" evidence="4">
    <location>
        <position position="243"/>
    </location>
</feature>
<dbReference type="HAMAP" id="MF_01107">
    <property type="entry name" value="ArgD_aminotrans_3"/>
    <property type="match status" value="1"/>
</dbReference>
<feature type="binding site" evidence="4">
    <location>
        <position position="129"/>
    </location>
    <ligand>
        <name>pyridoxal 5'-phosphate</name>
        <dbReference type="ChEBI" id="CHEBI:597326"/>
    </ligand>
</feature>
<dbReference type="NCBIfam" id="TIGR00707">
    <property type="entry name" value="argD"/>
    <property type="match status" value="1"/>
</dbReference>
<dbReference type="EC" id="2.6.1.11" evidence="4"/>
<gene>
    <name evidence="4" type="primary">argD</name>
    <name evidence="5" type="ORF">ACFQ4G_13785</name>
</gene>
<evidence type="ECO:0000256" key="2">
    <source>
        <dbReference type="ARBA" id="ARBA00022679"/>
    </source>
</evidence>
<dbReference type="Gene3D" id="3.90.1150.10">
    <property type="entry name" value="Aspartate Aminotransferase, domain 1"/>
    <property type="match status" value="1"/>
</dbReference>
<evidence type="ECO:0000256" key="1">
    <source>
        <dbReference type="ARBA" id="ARBA00022576"/>
    </source>
</evidence>
<dbReference type="EMBL" id="JBHTND010000017">
    <property type="protein sequence ID" value="MFD1302642.1"/>
    <property type="molecule type" value="Genomic_DNA"/>
</dbReference>
<feature type="binding site" evidence="4">
    <location>
        <position position="132"/>
    </location>
    <ligand>
        <name>N(2)-acetyl-L-ornithine</name>
        <dbReference type="ChEBI" id="CHEBI:57805"/>
    </ligand>
</feature>
<feature type="binding site" evidence="4">
    <location>
        <begin position="214"/>
        <end position="217"/>
    </location>
    <ligand>
        <name>pyridoxal 5'-phosphate</name>
        <dbReference type="ChEBI" id="CHEBI:597326"/>
    </ligand>
</feature>
<keyword evidence="4" id="KW-0963">Cytoplasm</keyword>
<keyword evidence="3 4" id="KW-0663">Pyridoxal phosphate</keyword>
<dbReference type="RefSeq" id="WP_238207448.1">
    <property type="nucleotide sequence ID" value="NZ_JBHTND010000017.1"/>
</dbReference>
<comment type="caution">
    <text evidence="5">The sequence shown here is derived from an EMBL/GenBank/DDBJ whole genome shotgun (WGS) entry which is preliminary data.</text>
</comment>
<comment type="subunit">
    <text evidence="4">Homodimer.</text>
</comment>
<comment type="cofactor">
    <cofactor evidence="4">
        <name>pyridoxal 5'-phosphate</name>
        <dbReference type="ChEBI" id="CHEBI:597326"/>
    </cofactor>
    <text evidence="4">Binds 1 pyridoxal phosphate per subunit.</text>
</comment>
<keyword evidence="4" id="KW-0028">Amino-acid biosynthesis</keyword>
<comment type="similarity">
    <text evidence="4">Belongs to the class-III pyridoxal-phosphate-dependent aminotransferase family. ArgD subfamily.</text>
</comment>
<dbReference type="Proteomes" id="UP001597176">
    <property type="component" value="Unassembled WGS sequence"/>
</dbReference>
<dbReference type="NCBIfam" id="NF002325">
    <property type="entry name" value="PRK01278.1"/>
    <property type="match status" value="1"/>
</dbReference>
<dbReference type="InterPro" id="IPR015424">
    <property type="entry name" value="PyrdxlP-dep_Trfase"/>
</dbReference>
<comment type="pathway">
    <text evidence="4">Amino-acid biosynthesis; L-arginine biosynthesis; N(2)-acetyl-L-ornithine from L-glutamate: step 4/4.</text>
</comment>
<dbReference type="InterPro" id="IPR015421">
    <property type="entry name" value="PyrdxlP-dep_Trfase_major"/>
</dbReference>
<dbReference type="InterPro" id="IPR049704">
    <property type="entry name" value="Aminotrans_3_PPA_site"/>
</dbReference>
<dbReference type="Pfam" id="PF00202">
    <property type="entry name" value="Aminotran_3"/>
    <property type="match status" value="1"/>
</dbReference>
<comment type="catalytic activity">
    <reaction evidence="4">
        <text>N(2)-acetyl-L-ornithine + 2-oxoglutarate = N-acetyl-L-glutamate 5-semialdehyde + L-glutamate</text>
        <dbReference type="Rhea" id="RHEA:18049"/>
        <dbReference type="ChEBI" id="CHEBI:16810"/>
        <dbReference type="ChEBI" id="CHEBI:29123"/>
        <dbReference type="ChEBI" id="CHEBI:29985"/>
        <dbReference type="ChEBI" id="CHEBI:57805"/>
        <dbReference type="EC" id="2.6.1.11"/>
    </reaction>
</comment>
<feature type="binding site" evidence="4">
    <location>
        <position position="271"/>
    </location>
    <ligand>
        <name>N(2)-acetyl-L-ornithine</name>
        <dbReference type="ChEBI" id="CHEBI:57805"/>
    </ligand>
</feature>
<dbReference type="SUPFAM" id="SSF53383">
    <property type="entry name" value="PLP-dependent transferases"/>
    <property type="match status" value="1"/>
</dbReference>
<dbReference type="PANTHER" id="PTHR11986">
    <property type="entry name" value="AMINOTRANSFERASE CLASS III"/>
    <property type="match status" value="1"/>
</dbReference>
<dbReference type="GO" id="GO:0008483">
    <property type="term" value="F:transaminase activity"/>
    <property type="evidence" value="ECO:0007669"/>
    <property type="project" value="UniProtKB-KW"/>
</dbReference>
<evidence type="ECO:0000313" key="6">
    <source>
        <dbReference type="Proteomes" id="UP001597176"/>
    </source>
</evidence>